<dbReference type="InterPro" id="IPR036047">
    <property type="entry name" value="F-box-like_dom_sf"/>
</dbReference>
<evidence type="ECO:0000313" key="2">
    <source>
        <dbReference type="Proteomes" id="UP000008281"/>
    </source>
</evidence>
<dbReference type="AlphaFoldDB" id="E3LQE9"/>
<dbReference type="KEGG" id="crq:GCK72_006479"/>
<reference evidence="1" key="1">
    <citation type="submission" date="2007-07" db="EMBL/GenBank/DDBJ databases">
        <title>PCAP assembly of the Caenorhabditis remanei genome.</title>
        <authorList>
            <consortium name="The Caenorhabditis remanei Sequencing Consortium"/>
            <person name="Wilson R.K."/>
        </authorList>
    </citation>
    <scope>NUCLEOTIDE SEQUENCE [LARGE SCALE GENOMIC DNA]</scope>
    <source>
        <strain evidence="1">PB4641</strain>
    </source>
</reference>
<name>E3LQE9_CAERE</name>
<dbReference type="PROSITE" id="PS50181">
    <property type="entry name" value="FBOX"/>
    <property type="match status" value="1"/>
</dbReference>
<dbReference type="InterPro" id="IPR001810">
    <property type="entry name" value="F-box_dom"/>
</dbReference>
<accession>E3LQE9</accession>
<dbReference type="GeneID" id="9815756"/>
<dbReference type="Pfam" id="PF00646">
    <property type="entry name" value="F-box"/>
    <property type="match status" value="1"/>
</dbReference>
<dbReference type="Pfam" id="PF07735">
    <property type="entry name" value="FBA_2"/>
    <property type="match status" value="1"/>
</dbReference>
<gene>
    <name evidence="1" type="ORF">CRE_26424</name>
</gene>
<proteinExistence type="predicted"/>
<dbReference type="EMBL" id="DS268413">
    <property type="protein sequence ID" value="EFP07501.1"/>
    <property type="molecule type" value="Genomic_DNA"/>
</dbReference>
<dbReference type="Proteomes" id="UP000008281">
    <property type="component" value="Unassembled WGS sequence"/>
</dbReference>
<evidence type="ECO:0000313" key="1">
    <source>
        <dbReference type="EMBL" id="EFP07501.1"/>
    </source>
</evidence>
<dbReference type="InterPro" id="IPR012885">
    <property type="entry name" value="F-box_Sdz-33"/>
</dbReference>
<dbReference type="PANTHER" id="PTHR21503">
    <property type="entry name" value="F-BOX-CONTAINING HYPOTHETICAL PROTEIN C.ELEGANS"/>
    <property type="match status" value="1"/>
</dbReference>
<sequence length="344" mass="40524">MIPKKVSRMISVFPLFRLPQVVLFEVFRFLDPNDLIPIALCSQRAFNLVRINWRKSTKSAIWMDSRLYFGSDMKVNDIFYNLLTVSRIEDVPEYYLGLVQIKGSKIPIGYNRERNSLETYWDDVCYGFKAVMEFITELFSSDIHTVMFDKNTYWCVEWVESRQKSLMNAHIYRDQLVDNIKYSEIMNSCSAENLMIHAYQIGLMISTETVFRTRNHLSIYWGDWVQVEHLMNMDCVEIEVKDSFFKKSDVSSFLKNWLNGGNSRLKYLSISTQYIDIDLFCQEEFPENIVRSDREMEYESERIGKCKVPICSGLKRKDGVIAFIIWNHRERLLTVIMSNGVTTS</sequence>
<keyword evidence="2" id="KW-1185">Reference proteome</keyword>
<protein>
    <submittedName>
        <fullName evidence="1">Uncharacterized protein</fullName>
    </submittedName>
</protein>
<dbReference type="SUPFAM" id="SSF81383">
    <property type="entry name" value="F-box domain"/>
    <property type="match status" value="1"/>
</dbReference>
<dbReference type="CTD" id="9815756"/>
<dbReference type="RefSeq" id="XP_003113589.2">
    <property type="nucleotide sequence ID" value="XM_003113541.2"/>
</dbReference>
<dbReference type="HOGENOM" id="CLU_028840_0_0_1"/>
<dbReference type="PANTHER" id="PTHR21503:SF8">
    <property type="entry name" value="F-BOX ASSOCIATED DOMAIN-CONTAINING PROTEIN-RELATED"/>
    <property type="match status" value="1"/>
</dbReference>
<organism evidence="2">
    <name type="scientific">Caenorhabditis remanei</name>
    <name type="common">Caenorhabditis vulgaris</name>
    <dbReference type="NCBI Taxonomy" id="31234"/>
    <lineage>
        <taxon>Eukaryota</taxon>
        <taxon>Metazoa</taxon>
        <taxon>Ecdysozoa</taxon>
        <taxon>Nematoda</taxon>
        <taxon>Chromadorea</taxon>
        <taxon>Rhabditida</taxon>
        <taxon>Rhabditina</taxon>
        <taxon>Rhabditomorpha</taxon>
        <taxon>Rhabditoidea</taxon>
        <taxon>Rhabditidae</taxon>
        <taxon>Peloderinae</taxon>
        <taxon>Caenorhabditis</taxon>
    </lineage>
</organism>